<accession>A0A9D4GU06</accession>
<feature type="transmembrane region" description="Helical" evidence="1">
    <location>
        <begin position="125"/>
        <end position="147"/>
    </location>
</feature>
<keyword evidence="1" id="KW-1133">Transmembrane helix</keyword>
<dbReference type="InterPro" id="IPR006201">
    <property type="entry name" value="Neur_channel"/>
</dbReference>
<dbReference type="GO" id="GO:0005216">
    <property type="term" value="F:monoatomic ion channel activity"/>
    <property type="evidence" value="ECO:0007669"/>
    <property type="project" value="InterPro"/>
</dbReference>
<dbReference type="Pfam" id="PF02932">
    <property type="entry name" value="Neur_chan_memb"/>
    <property type="match status" value="1"/>
</dbReference>
<evidence type="ECO:0000256" key="1">
    <source>
        <dbReference type="SAM" id="Phobius"/>
    </source>
</evidence>
<evidence type="ECO:0000313" key="4">
    <source>
        <dbReference type="Proteomes" id="UP000828390"/>
    </source>
</evidence>
<feature type="domain" description="Neurotransmitter-gated ion-channel transmembrane" evidence="2">
    <location>
        <begin position="67"/>
        <end position="283"/>
    </location>
</feature>
<gene>
    <name evidence="3" type="ORF">DPMN_124762</name>
</gene>
<organism evidence="3 4">
    <name type="scientific">Dreissena polymorpha</name>
    <name type="common">Zebra mussel</name>
    <name type="synonym">Mytilus polymorpha</name>
    <dbReference type="NCBI Taxonomy" id="45954"/>
    <lineage>
        <taxon>Eukaryota</taxon>
        <taxon>Metazoa</taxon>
        <taxon>Spiralia</taxon>
        <taxon>Lophotrochozoa</taxon>
        <taxon>Mollusca</taxon>
        <taxon>Bivalvia</taxon>
        <taxon>Autobranchia</taxon>
        <taxon>Heteroconchia</taxon>
        <taxon>Euheterodonta</taxon>
        <taxon>Imparidentia</taxon>
        <taxon>Neoheterodontei</taxon>
        <taxon>Myida</taxon>
        <taxon>Dreissenoidea</taxon>
        <taxon>Dreissenidae</taxon>
        <taxon>Dreissena</taxon>
    </lineage>
</organism>
<protein>
    <recommendedName>
        <fullName evidence="2">Neurotransmitter-gated ion-channel transmembrane domain-containing protein</fullName>
    </recommendedName>
</protein>
<keyword evidence="1" id="KW-0472">Membrane</keyword>
<dbReference type="AlphaFoldDB" id="A0A9D4GU06"/>
<proteinExistence type="predicted"/>
<feature type="transmembrane region" description="Helical" evidence="1">
    <location>
        <begin position="94"/>
        <end position="113"/>
    </location>
</feature>
<dbReference type="InterPro" id="IPR036719">
    <property type="entry name" value="Neuro-gated_channel_TM_sf"/>
</dbReference>
<evidence type="ECO:0000259" key="2">
    <source>
        <dbReference type="Pfam" id="PF02932"/>
    </source>
</evidence>
<reference evidence="3" key="2">
    <citation type="submission" date="2020-11" db="EMBL/GenBank/DDBJ databases">
        <authorList>
            <person name="McCartney M.A."/>
            <person name="Auch B."/>
            <person name="Kono T."/>
            <person name="Mallez S."/>
            <person name="Becker A."/>
            <person name="Gohl D.M."/>
            <person name="Silverstein K.A.T."/>
            <person name="Koren S."/>
            <person name="Bechman K.B."/>
            <person name="Herman A."/>
            <person name="Abrahante J.E."/>
            <person name="Garbe J."/>
        </authorList>
    </citation>
    <scope>NUCLEOTIDE SEQUENCE</scope>
    <source>
        <strain evidence="3">Duluth1</strain>
        <tissue evidence="3">Whole animal</tissue>
    </source>
</reference>
<keyword evidence="1" id="KW-0812">Transmembrane</keyword>
<feature type="transmembrane region" description="Helical" evidence="1">
    <location>
        <begin position="269"/>
        <end position="290"/>
    </location>
</feature>
<dbReference type="Gene3D" id="1.20.58.390">
    <property type="entry name" value="Neurotransmitter-gated ion-channel transmembrane domain"/>
    <property type="match status" value="1"/>
</dbReference>
<dbReference type="InterPro" id="IPR038050">
    <property type="entry name" value="Neuro_actylchol_rec"/>
</dbReference>
<dbReference type="PANTHER" id="PTHR18945">
    <property type="entry name" value="NEUROTRANSMITTER GATED ION CHANNEL"/>
    <property type="match status" value="1"/>
</dbReference>
<sequence length="291" mass="32318">MLDENVVSLRHFREDIAMDEFTENGEFVIESTTTLKKDKLQLRTANVKALVFRLVLRRRAMYHIVNLVIPVALLQALGVLAFKIPASCGEKLTFSLTMLLTVTVLMTMVSAIIPTTSLQVSIFSIYLLCGAVASALEVVITVVVLYLHSHGDKQLPAFACFSKQSKVMCSTSISPSLDNTCTTVESLDGCEFLMGQHINPSSKSLKNTEDTKSLNDCEMTGNLKDKTILIINENVISCSNNVNNKQNEFSPKSRTGRTYEEFAKNIDNVCFILFMIVLPCYSFACLFIVVL</sequence>
<dbReference type="GO" id="GO:0016020">
    <property type="term" value="C:membrane"/>
    <property type="evidence" value="ECO:0007669"/>
    <property type="project" value="InterPro"/>
</dbReference>
<feature type="transmembrane region" description="Helical" evidence="1">
    <location>
        <begin position="60"/>
        <end position="82"/>
    </location>
</feature>
<dbReference type="CDD" id="cd19051">
    <property type="entry name" value="LGIC_TM_cation"/>
    <property type="match status" value="1"/>
</dbReference>
<dbReference type="Proteomes" id="UP000828390">
    <property type="component" value="Unassembled WGS sequence"/>
</dbReference>
<dbReference type="SUPFAM" id="SSF90112">
    <property type="entry name" value="Neurotransmitter-gated ion-channel transmembrane pore"/>
    <property type="match status" value="1"/>
</dbReference>
<dbReference type="InterPro" id="IPR006029">
    <property type="entry name" value="Neurotrans-gated_channel_TM"/>
</dbReference>
<reference evidence="3" key="1">
    <citation type="journal article" date="2019" name="bioRxiv">
        <title>The Genome of the Zebra Mussel, Dreissena polymorpha: A Resource for Invasive Species Research.</title>
        <authorList>
            <person name="McCartney M.A."/>
            <person name="Auch B."/>
            <person name="Kono T."/>
            <person name="Mallez S."/>
            <person name="Zhang Y."/>
            <person name="Obille A."/>
            <person name="Becker A."/>
            <person name="Abrahante J.E."/>
            <person name="Garbe J."/>
            <person name="Badalamenti J.P."/>
            <person name="Herman A."/>
            <person name="Mangelson H."/>
            <person name="Liachko I."/>
            <person name="Sullivan S."/>
            <person name="Sone E.D."/>
            <person name="Koren S."/>
            <person name="Silverstein K.A.T."/>
            <person name="Beckman K.B."/>
            <person name="Gohl D.M."/>
        </authorList>
    </citation>
    <scope>NUCLEOTIDE SEQUENCE</scope>
    <source>
        <strain evidence="3">Duluth1</strain>
        <tissue evidence="3">Whole animal</tissue>
    </source>
</reference>
<comment type="caution">
    <text evidence="3">The sequence shown here is derived from an EMBL/GenBank/DDBJ whole genome shotgun (WGS) entry which is preliminary data.</text>
</comment>
<dbReference type="GO" id="GO:0004888">
    <property type="term" value="F:transmembrane signaling receptor activity"/>
    <property type="evidence" value="ECO:0007669"/>
    <property type="project" value="InterPro"/>
</dbReference>
<keyword evidence="4" id="KW-1185">Reference proteome</keyword>
<name>A0A9D4GU06_DREPO</name>
<evidence type="ECO:0000313" key="3">
    <source>
        <dbReference type="EMBL" id="KAH3822968.1"/>
    </source>
</evidence>
<dbReference type="EMBL" id="JAIWYP010000005">
    <property type="protein sequence ID" value="KAH3822968.1"/>
    <property type="molecule type" value="Genomic_DNA"/>
</dbReference>